<keyword evidence="2" id="KW-1185">Reference proteome</keyword>
<dbReference type="AlphaFoldDB" id="A0A2N5IYN3"/>
<dbReference type="OrthoDB" id="9808041at2"/>
<protein>
    <submittedName>
        <fullName evidence="1">Dihydroneopterin aldolase</fullName>
    </submittedName>
</protein>
<organism evidence="1 2">
    <name type="scientific">Bifidobacterium anseris</name>
    <dbReference type="NCBI Taxonomy" id="2020963"/>
    <lineage>
        <taxon>Bacteria</taxon>
        <taxon>Bacillati</taxon>
        <taxon>Actinomycetota</taxon>
        <taxon>Actinomycetes</taxon>
        <taxon>Bifidobacteriales</taxon>
        <taxon>Bifidobacteriaceae</taxon>
        <taxon>Bifidobacterium</taxon>
    </lineage>
</organism>
<name>A0A2N5IYN3_9BIFI</name>
<reference evidence="1 2" key="1">
    <citation type="submission" date="2017-07" db="EMBL/GenBank/DDBJ databases">
        <title>Bifidobacterium novel species.</title>
        <authorList>
            <person name="Lugli G.A."/>
            <person name="Milani C."/>
            <person name="Duranti S."/>
            <person name="Mangifesta M."/>
        </authorList>
    </citation>
    <scope>NUCLEOTIDE SEQUENCE [LARGE SCALE GENOMIC DNA]</scope>
    <source>
        <strain evidence="2">Goo31D</strain>
    </source>
</reference>
<dbReference type="EMBL" id="NMYC01000005">
    <property type="protein sequence ID" value="PLS27071.1"/>
    <property type="molecule type" value="Genomic_DNA"/>
</dbReference>
<evidence type="ECO:0000313" key="2">
    <source>
        <dbReference type="Proteomes" id="UP000234935"/>
    </source>
</evidence>
<comment type="caution">
    <text evidence="1">The sequence shown here is derived from an EMBL/GenBank/DDBJ whole genome shotgun (WGS) entry which is preliminary data.</text>
</comment>
<proteinExistence type="predicted"/>
<dbReference type="SUPFAM" id="SSF55083">
    <property type="entry name" value="6-hydroxymethyl-7,8-dihydropterin pyrophosphokinase, HPPK"/>
    <property type="match status" value="1"/>
</dbReference>
<dbReference type="Proteomes" id="UP000234935">
    <property type="component" value="Unassembled WGS sequence"/>
</dbReference>
<dbReference type="RefSeq" id="WP_101671545.1">
    <property type="nucleotide sequence ID" value="NZ_NMYC01000005.1"/>
</dbReference>
<sequence length="304" mass="31116">MATHMLVCRGVTVGAVDVVDDPFAGAARLDIDVELDGGLVSRASATTLIEIARSTAAAHAGETGAMIADAVAEASRRETGAAMATVTLTLSPTTSVESVESVESVTQMAQPMPEPACLGVHWVATSGETTTAVPTSAEPAEDTGDMHADMTSHRAVVSMESASPQAAELFRDVIVTLDGAPGTHIVGISPLYHAMTADGGETRTAVAALDTTMGAAALTAFLNAAARAHDGNVELHIVDIDDADGRARIDDGGAGNRAAILAPWMDMDPNATFRGDPLAYLLANAPDTPFAGLESDRWIIGGAQ</sequence>
<dbReference type="InterPro" id="IPR035907">
    <property type="entry name" value="Hppk_sf"/>
</dbReference>
<accession>A0A2N5IYN3</accession>
<evidence type="ECO:0000313" key="1">
    <source>
        <dbReference type="EMBL" id="PLS27071.1"/>
    </source>
</evidence>
<gene>
    <name evidence="1" type="ORF">CGZ88_1556</name>
</gene>